<feature type="domain" description="TonB-dependent receptor plug" evidence="8">
    <location>
        <begin position="131"/>
        <end position="250"/>
    </location>
</feature>
<organism evidence="9 10">
    <name type="scientific">Hymenobacter koreensis</name>
    <dbReference type="NCBI Taxonomy" id="1084523"/>
    <lineage>
        <taxon>Bacteria</taxon>
        <taxon>Pseudomonadati</taxon>
        <taxon>Bacteroidota</taxon>
        <taxon>Cytophagia</taxon>
        <taxon>Cytophagales</taxon>
        <taxon>Hymenobacteraceae</taxon>
        <taxon>Hymenobacter</taxon>
    </lineage>
</organism>
<dbReference type="InterPro" id="IPR039426">
    <property type="entry name" value="TonB-dep_rcpt-like"/>
</dbReference>
<evidence type="ECO:0000256" key="3">
    <source>
        <dbReference type="ARBA" id="ARBA00022452"/>
    </source>
</evidence>
<dbReference type="Gene3D" id="2.40.170.20">
    <property type="entry name" value="TonB-dependent receptor, beta-barrel domain"/>
    <property type="match status" value="1"/>
</dbReference>
<dbReference type="InterPro" id="IPR023997">
    <property type="entry name" value="TonB-dep_OMP_SusC/RagA_CS"/>
</dbReference>
<dbReference type="Gene3D" id="2.170.130.10">
    <property type="entry name" value="TonB-dependent receptor, plug domain"/>
    <property type="match status" value="1"/>
</dbReference>
<dbReference type="PROSITE" id="PS52016">
    <property type="entry name" value="TONB_DEPENDENT_REC_3"/>
    <property type="match status" value="1"/>
</dbReference>
<sequence length="1039" mass="113353">MFHTLFSPLISREATVMKHRLLLSLVLYLLLGAAAWAQTRTVSGRVTAAADGTGLPGVTVLEQGTTNGTATDASGNFSLTVQPSATLVISSIGYSTQNVPVGDQTTLTIKLAPGNVELSETVIVGYGTQAKRELTGAITQVGSREVENVPTVSFEQAIQGRTPGVQINQGSGKLGAGVQIRVRGASSVTASNQPLYVIDGIVVTSQDVGASADEAINPLADLNPNDIESISILKDAAASAIYGARASNGVILVTTKKGRQGQTRVNVGAYWGTSRATRIRKFLNAAQYRELFGEAVQNSLNDPNSTLLADYGDFFDATSTPADVYEFFSGSDFNANNDTPWNELAFRKGRVTQYDANVAGGDAKTRFYLSGNYNDQEGIIIGNRYRRGSLRTNFDHSITDKVKVGLNLSLIRSVNDRVPDDNAFTNPIQLNALPPIQSPFNSTDPTGFNRNLLYENALVGIARNTNRSGTYRSFSNGWISVEPIKGLVLRSEFGADFLNLREELYYSRFTNDAAGQGYGYSNQVQAINYTTNQTATWFKTFGEDHTVEALGGFSFQRYDSERTAAEGRGFPSDQFRKIASAGSFTAGTSSTGTGYSFVSLFSRLNYVFRSKYLVSASIRRDGSSRFGRDTQYGYFPAGSLGWVITEESFLQNNSVISLLKLRGSYGLTGNAEIDNFAARTLYTGSQYQTAPGIIPNTQLGNNILTWENTAQANLGLEFGFLNDRISGEVDVYNKKTTDLLLNQQLPFTGGYQLVPRNLGSLTNKGVEVSLNTRNIDGEFKWLTNFNISFNRNEVTDLDGQELISGARNLGRVREGEPIGVFWGREYAGVDPNNGDALYYLNTFNADGSRNRGTTNRPSQATMVKLGNPNPDFTGGFTNTFSYKGLELSLLTQFTYGNEIYNIAGLYQSVNGDYFDNQTVDQLNRWQKPGDETNVPQARFLEGNGASASSRWVQDGSFLRFKNLTLAYNLPKTLTSKAALQNVRIYITGQNLLTLTEYEGYDPEVNTSGLNAAATNYLLGHDFYTPPLAKTWLLGVNLGF</sequence>
<comment type="subcellular location">
    <subcellularLocation>
        <location evidence="1 7">Cell outer membrane</location>
        <topology evidence="1 7">Multi-pass membrane protein</topology>
    </subcellularLocation>
</comment>
<gene>
    <name evidence="9" type="ORF">GCM10023186_07860</name>
</gene>
<comment type="similarity">
    <text evidence="7">Belongs to the TonB-dependent receptor family.</text>
</comment>
<dbReference type="InterPro" id="IPR036942">
    <property type="entry name" value="Beta-barrel_TonB_sf"/>
</dbReference>
<evidence type="ECO:0000313" key="10">
    <source>
        <dbReference type="Proteomes" id="UP001500454"/>
    </source>
</evidence>
<protein>
    <submittedName>
        <fullName evidence="9">TonB-dependent receptor</fullName>
    </submittedName>
</protein>
<dbReference type="InterPro" id="IPR023996">
    <property type="entry name" value="TonB-dep_OMP_SusC/RagA"/>
</dbReference>
<comment type="caution">
    <text evidence="9">The sequence shown here is derived from an EMBL/GenBank/DDBJ whole genome shotgun (WGS) entry which is preliminary data.</text>
</comment>
<keyword evidence="2 7" id="KW-0813">Transport</keyword>
<evidence type="ECO:0000256" key="2">
    <source>
        <dbReference type="ARBA" id="ARBA00022448"/>
    </source>
</evidence>
<evidence type="ECO:0000256" key="1">
    <source>
        <dbReference type="ARBA" id="ARBA00004571"/>
    </source>
</evidence>
<evidence type="ECO:0000259" key="8">
    <source>
        <dbReference type="Pfam" id="PF07715"/>
    </source>
</evidence>
<dbReference type="InterPro" id="IPR012910">
    <property type="entry name" value="Plug_dom"/>
</dbReference>
<dbReference type="NCBIfam" id="TIGR04056">
    <property type="entry name" value="OMP_RagA_SusC"/>
    <property type="match status" value="1"/>
</dbReference>
<dbReference type="Pfam" id="PF07715">
    <property type="entry name" value="Plug"/>
    <property type="match status" value="1"/>
</dbReference>
<dbReference type="NCBIfam" id="TIGR04057">
    <property type="entry name" value="SusC_RagA_signa"/>
    <property type="match status" value="1"/>
</dbReference>
<name>A0ABP8IVD9_9BACT</name>
<evidence type="ECO:0000256" key="6">
    <source>
        <dbReference type="ARBA" id="ARBA00023237"/>
    </source>
</evidence>
<evidence type="ECO:0000313" key="9">
    <source>
        <dbReference type="EMBL" id="GAA4375319.1"/>
    </source>
</evidence>
<evidence type="ECO:0000256" key="4">
    <source>
        <dbReference type="ARBA" id="ARBA00022692"/>
    </source>
</evidence>
<keyword evidence="3 7" id="KW-1134">Transmembrane beta strand</keyword>
<dbReference type="SUPFAM" id="SSF56935">
    <property type="entry name" value="Porins"/>
    <property type="match status" value="1"/>
</dbReference>
<dbReference type="SUPFAM" id="SSF49464">
    <property type="entry name" value="Carboxypeptidase regulatory domain-like"/>
    <property type="match status" value="1"/>
</dbReference>
<keyword evidence="6 7" id="KW-0998">Cell outer membrane</keyword>
<keyword evidence="4 7" id="KW-0812">Transmembrane</keyword>
<keyword evidence="9" id="KW-0675">Receptor</keyword>
<keyword evidence="5 7" id="KW-0472">Membrane</keyword>
<dbReference type="InterPro" id="IPR008969">
    <property type="entry name" value="CarboxyPept-like_regulatory"/>
</dbReference>
<dbReference type="Pfam" id="PF13715">
    <property type="entry name" value="CarbopepD_reg_2"/>
    <property type="match status" value="1"/>
</dbReference>
<accession>A0ABP8IVD9</accession>
<dbReference type="Proteomes" id="UP001500454">
    <property type="component" value="Unassembled WGS sequence"/>
</dbReference>
<keyword evidence="10" id="KW-1185">Reference proteome</keyword>
<dbReference type="EMBL" id="BAABHA010000002">
    <property type="protein sequence ID" value="GAA4375319.1"/>
    <property type="molecule type" value="Genomic_DNA"/>
</dbReference>
<reference evidence="10" key="1">
    <citation type="journal article" date="2019" name="Int. J. Syst. Evol. Microbiol.">
        <title>The Global Catalogue of Microorganisms (GCM) 10K type strain sequencing project: providing services to taxonomists for standard genome sequencing and annotation.</title>
        <authorList>
            <consortium name="The Broad Institute Genomics Platform"/>
            <consortium name="The Broad Institute Genome Sequencing Center for Infectious Disease"/>
            <person name="Wu L."/>
            <person name="Ma J."/>
        </authorList>
    </citation>
    <scope>NUCLEOTIDE SEQUENCE [LARGE SCALE GENOMIC DNA]</scope>
    <source>
        <strain evidence="10">JCM 17924</strain>
    </source>
</reference>
<dbReference type="InterPro" id="IPR037066">
    <property type="entry name" value="Plug_dom_sf"/>
</dbReference>
<evidence type="ECO:0000256" key="5">
    <source>
        <dbReference type="ARBA" id="ARBA00023136"/>
    </source>
</evidence>
<evidence type="ECO:0000256" key="7">
    <source>
        <dbReference type="PROSITE-ProRule" id="PRU01360"/>
    </source>
</evidence>
<proteinExistence type="inferred from homology"/>
<dbReference type="Gene3D" id="2.60.40.1120">
    <property type="entry name" value="Carboxypeptidase-like, regulatory domain"/>
    <property type="match status" value="1"/>
</dbReference>